<keyword evidence="5" id="KW-1185">Reference proteome</keyword>
<keyword evidence="2" id="KW-1133">Transmembrane helix</keyword>
<dbReference type="GO" id="GO:0043565">
    <property type="term" value="F:sequence-specific DNA binding"/>
    <property type="evidence" value="ECO:0007669"/>
    <property type="project" value="InterPro"/>
</dbReference>
<evidence type="ECO:0000259" key="3">
    <source>
        <dbReference type="PROSITE" id="PS01124"/>
    </source>
</evidence>
<dbReference type="Proteomes" id="UP000184518">
    <property type="component" value="Unassembled WGS sequence"/>
</dbReference>
<dbReference type="SMART" id="SM00028">
    <property type="entry name" value="TPR"/>
    <property type="match status" value="4"/>
</dbReference>
<evidence type="ECO:0000256" key="2">
    <source>
        <dbReference type="SAM" id="Phobius"/>
    </source>
</evidence>
<dbReference type="InterPro" id="IPR018060">
    <property type="entry name" value="HTH_AraC"/>
</dbReference>
<dbReference type="OrthoDB" id="5295174at2"/>
<dbReference type="STRING" id="1416778.SAMN05443633_101283"/>
<dbReference type="PROSITE" id="PS01124">
    <property type="entry name" value="HTH_ARAC_FAMILY_2"/>
    <property type="match status" value="1"/>
</dbReference>
<dbReference type="RefSeq" id="WP_072952834.1">
    <property type="nucleotide sequence ID" value="NZ_FQUT01000001.1"/>
</dbReference>
<keyword evidence="1" id="KW-0238">DNA-binding</keyword>
<dbReference type="SUPFAM" id="SSF48452">
    <property type="entry name" value="TPR-like"/>
    <property type="match status" value="2"/>
</dbReference>
<feature type="domain" description="HTH araC/xylS-type" evidence="3">
    <location>
        <begin position="413"/>
        <end position="521"/>
    </location>
</feature>
<evidence type="ECO:0000313" key="4">
    <source>
        <dbReference type="EMBL" id="SHE46022.1"/>
    </source>
</evidence>
<evidence type="ECO:0000313" key="5">
    <source>
        <dbReference type="Proteomes" id="UP000184518"/>
    </source>
</evidence>
<keyword evidence="2" id="KW-0472">Membrane</keyword>
<dbReference type="InterPro" id="IPR011990">
    <property type="entry name" value="TPR-like_helical_dom_sf"/>
</dbReference>
<feature type="transmembrane region" description="Helical" evidence="2">
    <location>
        <begin position="326"/>
        <end position="346"/>
    </location>
</feature>
<dbReference type="PANTHER" id="PTHR43280">
    <property type="entry name" value="ARAC-FAMILY TRANSCRIPTIONAL REGULATOR"/>
    <property type="match status" value="1"/>
</dbReference>
<keyword evidence="2" id="KW-0812">Transmembrane</keyword>
<gene>
    <name evidence="4" type="ORF">SAMN05443633_101283</name>
</gene>
<dbReference type="SMART" id="SM00342">
    <property type="entry name" value="HTH_ARAC"/>
    <property type="match status" value="1"/>
</dbReference>
<organism evidence="4 5">
    <name type="scientific">Chryseobacterium arachidis</name>
    <dbReference type="NCBI Taxonomy" id="1416778"/>
    <lineage>
        <taxon>Bacteria</taxon>
        <taxon>Pseudomonadati</taxon>
        <taxon>Bacteroidota</taxon>
        <taxon>Flavobacteriia</taxon>
        <taxon>Flavobacteriales</taxon>
        <taxon>Weeksellaceae</taxon>
        <taxon>Chryseobacterium group</taxon>
        <taxon>Chryseobacterium</taxon>
    </lineage>
</organism>
<dbReference type="AlphaFoldDB" id="A0A1M4TNF0"/>
<dbReference type="Gene3D" id="1.25.40.10">
    <property type="entry name" value="Tetratricopeptide repeat domain"/>
    <property type="match status" value="2"/>
</dbReference>
<protein>
    <submittedName>
        <fullName evidence="4">Helix-turn-helix domain-containing protein</fullName>
    </submittedName>
</protein>
<dbReference type="InterPro" id="IPR019734">
    <property type="entry name" value="TPR_rpt"/>
</dbReference>
<name>A0A1M4TNF0_9FLAO</name>
<reference evidence="5" key="1">
    <citation type="submission" date="2016-11" db="EMBL/GenBank/DDBJ databases">
        <authorList>
            <person name="Varghese N."/>
            <person name="Submissions S."/>
        </authorList>
    </citation>
    <scope>NUCLEOTIDE SEQUENCE [LARGE SCALE GENOMIC DNA]</scope>
    <source>
        <strain evidence="5">DSM 27619</strain>
    </source>
</reference>
<evidence type="ECO:0000256" key="1">
    <source>
        <dbReference type="ARBA" id="ARBA00023125"/>
    </source>
</evidence>
<dbReference type="Gene3D" id="1.10.10.60">
    <property type="entry name" value="Homeodomain-like"/>
    <property type="match status" value="1"/>
</dbReference>
<proteinExistence type="predicted"/>
<dbReference type="Pfam" id="PF12833">
    <property type="entry name" value="HTH_18"/>
    <property type="match status" value="1"/>
</dbReference>
<dbReference type="EMBL" id="FQUT01000001">
    <property type="protein sequence ID" value="SHE46022.1"/>
    <property type="molecule type" value="Genomic_DNA"/>
</dbReference>
<dbReference type="PANTHER" id="PTHR43280:SF2">
    <property type="entry name" value="HTH-TYPE TRANSCRIPTIONAL REGULATOR EXSA"/>
    <property type="match status" value="1"/>
</dbReference>
<sequence>MSKSFHRLVVFLLISIHIQAQKKNDFETIYQGTSEITSPREMSEALHTANSLYQTSTSSLNKVKTLMLSAHLYQQAGNFKKSVGYGERAYALVNTISDLQWKFNIMIFLAAQYRQIGLYEKSKRYVTKSWDTANKIKNPDQYKKSMGILNQELAYYEFSQGNFYAARDFVNRSLQYFKQFENINVKFPSAASYQLLGDIYFKLNDLNSAEINYRISEKMLGGFSHLLGWVYNGLGAIRIKQKNWKEAYLYMKKAEGVAEKSVNPELKKTVYATINDYYEGIGDDENAALYAKKYLKAFSEANGKNGEVPGNGEEIMINKSGRQISIAKNVIIIVLCSALIGSFLHFRTKQRKQLAKLRHILRSQRKIASKPVEVSVKHEESSFTNVSVEKIFENSEEVGKKRSESLMTPETETKLLELLDDFEKGSLYNNKNMSLPFLAGELSTNTKYLSYVINQHKSSDFKTYINRLRINYIVDKLINDDKYRQYKISILADECGFSTHSKFASVFKIVTDYSPSAYIKLLDSDRRSDKYAGFRENKHQ</sequence>
<dbReference type="GO" id="GO:0003700">
    <property type="term" value="F:DNA-binding transcription factor activity"/>
    <property type="evidence" value="ECO:0007669"/>
    <property type="project" value="InterPro"/>
</dbReference>
<accession>A0A1M4TNF0</accession>